<sequence>MSSYSQLYGGNPLPSQQYDSSYSSFQQTEDVRYTPSSLEWGPQAADFVKLYKFIVPKGKLPYLELLEKWTPTYQTPRRVYLDDSKGYEKSQFHCKYPGTCEGKQSVFSRPADLERHYKNVHASNKDSFYCDYPKCPRNQDPFTRKDHCRDHFRDYHKEDIGAAKGEKSSREKDKHKWQKAQKIWLAERNISAKVWRCAKCLARNSVHQGWDCVSCKNTCEEERIRIRQKLAPGRQTPEDPSEVTILDANQYPGPYCGTCNDTTYLNNGSGAYESCPVCQSTPVQYSYENSYPNIYGERI</sequence>
<feature type="region of interest" description="Disordered" evidence="1">
    <location>
        <begin position="1"/>
        <end position="23"/>
    </location>
</feature>
<gene>
    <name evidence="2" type="ORF">L207DRAFT_420693</name>
</gene>
<evidence type="ECO:0000313" key="3">
    <source>
        <dbReference type="Proteomes" id="UP000235786"/>
    </source>
</evidence>
<evidence type="ECO:0000256" key="1">
    <source>
        <dbReference type="SAM" id="MobiDB-lite"/>
    </source>
</evidence>
<evidence type="ECO:0008006" key="4">
    <source>
        <dbReference type="Google" id="ProtNLM"/>
    </source>
</evidence>
<accession>A0A2J6S0Z7</accession>
<dbReference type="EMBL" id="KZ613941">
    <property type="protein sequence ID" value="PMD44443.1"/>
    <property type="molecule type" value="Genomic_DNA"/>
</dbReference>
<proteinExistence type="predicted"/>
<evidence type="ECO:0000313" key="2">
    <source>
        <dbReference type="EMBL" id="PMD44443.1"/>
    </source>
</evidence>
<dbReference type="OrthoDB" id="2687452at2759"/>
<reference evidence="2 3" key="1">
    <citation type="submission" date="2016-04" db="EMBL/GenBank/DDBJ databases">
        <title>A degradative enzymes factory behind the ericoid mycorrhizal symbiosis.</title>
        <authorList>
            <consortium name="DOE Joint Genome Institute"/>
            <person name="Martino E."/>
            <person name="Morin E."/>
            <person name="Grelet G."/>
            <person name="Kuo A."/>
            <person name="Kohler A."/>
            <person name="Daghino S."/>
            <person name="Barry K."/>
            <person name="Choi C."/>
            <person name="Cichocki N."/>
            <person name="Clum A."/>
            <person name="Copeland A."/>
            <person name="Hainaut M."/>
            <person name="Haridas S."/>
            <person name="Labutti K."/>
            <person name="Lindquist E."/>
            <person name="Lipzen A."/>
            <person name="Khouja H.-R."/>
            <person name="Murat C."/>
            <person name="Ohm R."/>
            <person name="Olson A."/>
            <person name="Spatafora J."/>
            <person name="Veneault-Fourrey C."/>
            <person name="Henrissat B."/>
            <person name="Grigoriev I."/>
            <person name="Martin F."/>
            <person name="Perotto S."/>
        </authorList>
    </citation>
    <scope>NUCLEOTIDE SEQUENCE [LARGE SCALE GENOMIC DNA]</scope>
    <source>
        <strain evidence="2 3">F</strain>
    </source>
</reference>
<protein>
    <recommendedName>
        <fullName evidence="4">C2H2-type domain-containing protein</fullName>
    </recommendedName>
</protein>
<organism evidence="2 3">
    <name type="scientific">Hyaloscypha variabilis (strain UAMH 11265 / GT02V1 / F)</name>
    <name type="common">Meliniomyces variabilis</name>
    <dbReference type="NCBI Taxonomy" id="1149755"/>
    <lineage>
        <taxon>Eukaryota</taxon>
        <taxon>Fungi</taxon>
        <taxon>Dikarya</taxon>
        <taxon>Ascomycota</taxon>
        <taxon>Pezizomycotina</taxon>
        <taxon>Leotiomycetes</taxon>
        <taxon>Helotiales</taxon>
        <taxon>Hyaloscyphaceae</taxon>
        <taxon>Hyaloscypha</taxon>
        <taxon>Hyaloscypha variabilis</taxon>
    </lineage>
</organism>
<dbReference type="STRING" id="1149755.A0A2J6S0Z7"/>
<dbReference type="AlphaFoldDB" id="A0A2J6S0Z7"/>
<dbReference type="Gene3D" id="3.30.160.60">
    <property type="entry name" value="Classic Zinc Finger"/>
    <property type="match status" value="1"/>
</dbReference>
<keyword evidence="3" id="KW-1185">Reference proteome</keyword>
<dbReference type="Proteomes" id="UP000235786">
    <property type="component" value="Unassembled WGS sequence"/>
</dbReference>
<name>A0A2J6S0Z7_HYAVF</name>